<dbReference type="HAMAP" id="MF_00171">
    <property type="entry name" value="TruA"/>
    <property type="match status" value="1"/>
</dbReference>
<evidence type="ECO:0000256" key="5">
    <source>
        <dbReference type="PIRSR" id="PIRSR001430-1"/>
    </source>
</evidence>
<dbReference type="AlphaFoldDB" id="A0A178M8N3"/>
<dbReference type="STRING" id="1707952.A6A03_16875"/>
<dbReference type="InterPro" id="IPR020095">
    <property type="entry name" value="PsdUridine_synth_TruA_C"/>
</dbReference>
<dbReference type="PANTHER" id="PTHR11142">
    <property type="entry name" value="PSEUDOURIDYLATE SYNTHASE"/>
    <property type="match status" value="1"/>
</dbReference>
<keyword evidence="2 4" id="KW-0819">tRNA processing</keyword>
<evidence type="ECO:0000313" key="10">
    <source>
        <dbReference type="Proteomes" id="UP000078287"/>
    </source>
</evidence>
<dbReference type="GO" id="GO:0160147">
    <property type="term" value="F:tRNA pseudouridine(38-40) synthase activity"/>
    <property type="evidence" value="ECO:0007669"/>
    <property type="project" value="UniProtKB-EC"/>
</dbReference>
<name>A0A178M8N3_9CHLR</name>
<keyword evidence="10" id="KW-1185">Reference proteome</keyword>
<evidence type="ECO:0000256" key="6">
    <source>
        <dbReference type="PIRSR" id="PIRSR001430-2"/>
    </source>
</evidence>
<evidence type="ECO:0000256" key="2">
    <source>
        <dbReference type="ARBA" id="ARBA00022694"/>
    </source>
</evidence>
<comment type="subunit">
    <text evidence="4">Homodimer.</text>
</comment>
<comment type="similarity">
    <text evidence="1 4 7">Belongs to the tRNA pseudouridine synthase TruA family.</text>
</comment>
<dbReference type="PIRSF" id="PIRSF001430">
    <property type="entry name" value="tRNA_psdUrid_synth"/>
    <property type="match status" value="1"/>
</dbReference>
<sequence length="278" mass="31010">MRTIALLLAYDGADFAGSQWQTDIRTVQGALESAWEALTQEQRRIVLAGRTDAGVHASGQVAHVQTDTRHSLATIWRGLNAHLPTDLAVQNVGEAPRDFHARFSALQREYRYLIDCAPAPLPQLRHQALHYAGSLDVPAMTAALQLLEGTHDFAAFTTATPTQRSTVRTMHWTRIVEREWFDRRLLAIELAANAFLQHMVRMIVGTLLLVGRGRMTVDQFGEVLASRDRRLAGPTAPAHGLTLTAVRYPPGLIRWVEPIERQNGTTKVEQPSSYVHEE</sequence>
<feature type="domain" description="Pseudouridine synthase I TruA alpha/beta" evidence="8">
    <location>
        <begin position="9"/>
        <end position="103"/>
    </location>
</feature>
<dbReference type="EC" id="5.4.99.12" evidence="4"/>
<dbReference type="Gene3D" id="3.30.70.660">
    <property type="entry name" value="Pseudouridine synthase I, catalytic domain, C-terminal subdomain"/>
    <property type="match status" value="1"/>
</dbReference>
<accession>A0A178M8N3</accession>
<dbReference type="Proteomes" id="UP000078287">
    <property type="component" value="Unassembled WGS sequence"/>
</dbReference>
<dbReference type="InterPro" id="IPR020097">
    <property type="entry name" value="PsdUridine_synth_TruA_a/b_dom"/>
</dbReference>
<dbReference type="InterPro" id="IPR020094">
    <property type="entry name" value="TruA/RsuA/RluB/E/F_N"/>
</dbReference>
<comment type="catalytic activity">
    <reaction evidence="4 7">
        <text>uridine(38/39/40) in tRNA = pseudouridine(38/39/40) in tRNA</text>
        <dbReference type="Rhea" id="RHEA:22376"/>
        <dbReference type="Rhea" id="RHEA-COMP:10085"/>
        <dbReference type="Rhea" id="RHEA-COMP:10087"/>
        <dbReference type="ChEBI" id="CHEBI:65314"/>
        <dbReference type="ChEBI" id="CHEBI:65315"/>
        <dbReference type="EC" id="5.4.99.12"/>
    </reaction>
</comment>
<dbReference type="Pfam" id="PF01416">
    <property type="entry name" value="PseudoU_synth_1"/>
    <property type="match status" value="2"/>
</dbReference>
<dbReference type="InterPro" id="IPR001406">
    <property type="entry name" value="PsdUridine_synth_TruA"/>
</dbReference>
<protein>
    <recommendedName>
        <fullName evidence="4">tRNA pseudouridine synthase A</fullName>
        <ecNumber evidence="4">5.4.99.12</ecNumber>
    </recommendedName>
    <alternativeName>
        <fullName evidence="4">tRNA pseudouridine(38-40) synthase</fullName>
    </alternativeName>
    <alternativeName>
        <fullName evidence="4">tRNA pseudouridylate synthase I</fullName>
    </alternativeName>
    <alternativeName>
        <fullName evidence="4">tRNA-uridine isomerase I</fullName>
    </alternativeName>
</protein>
<comment type="caution">
    <text evidence="9">The sequence shown here is derived from an EMBL/GenBank/DDBJ whole genome shotgun (WGS) entry which is preliminary data.</text>
</comment>
<comment type="caution">
    <text evidence="4">Lacks conserved residue(s) required for the propagation of feature annotation.</text>
</comment>
<dbReference type="RefSeq" id="WP_066789286.1">
    <property type="nucleotide sequence ID" value="NZ_LWQS01000067.1"/>
</dbReference>
<dbReference type="FunFam" id="3.30.70.580:FF:000001">
    <property type="entry name" value="tRNA pseudouridine synthase A"/>
    <property type="match status" value="1"/>
</dbReference>
<dbReference type="SUPFAM" id="SSF55120">
    <property type="entry name" value="Pseudouridine synthase"/>
    <property type="match status" value="1"/>
</dbReference>
<dbReference type="GO" id="GO:0003723">
    <property type="term" value="F:RNA binding"/>
    <property type="evidence" value="ECO:0007669"/>
    <property type="project" value="InterPro"/>
</dbReference>
<evidence type="ECO:0000256" key="3">
    <source>
        <dbReference type="ARBA" id="ARBA00023235"/>
    </source>
</evidence>
<dbReference type="EMBL" id="LWQS01000067">
    <property type="protein sequence ID" value="OAN44388.1"/>
    <property type="molecule type" value="Genomic_DNA"/>
</dbReference>
<comment type="function">
    <text evidence="4">Formation of pseudouridine at positions 38, 39 and 40 in the anticodon stem and loop of transfer RNAs.</text>
</comment>
<keyword evidence="3 4" id="KW-0413">Isomerase</keyword>
<dbReference type="NCBIfam" id="TIGR00071">
    <property type="entry name" value="hisT_truA"/>
    <property type="match status" value="1"/>
</dbReference>
<proteinExistence type="inferred from homology"/>
<evidence type="ECO:0000256" key="1">
    <source>
        <dbReference type="ARBA" id="ARBA00009375"/>
    </source>
</evidence>
<evidence type="ECO:0000256" key="4">
    <source>
        <dbReference type="HAMAP-Rule" id="MF_00171"/>
    </source>
</evidence>
<dbReference type="PANTHER" id="PTHR11142:SF0">
    <property type="entry name" value="TRNA PSEUDOURIDINE SYNTHASE-LIKE 1"/>
    <property type="match status" value="1"/>
</dbReference>
<gene>
    <name evidence="4" type="primary">truA</name>
    <name evidence="9" type="ORF">A6A03_16875</name>
</gene>
<evidence type="ECO:0000259" key="8">
    <source>
        <dbReference type="Pfam" id="PF01416"/>
    </source>
</evidence>
<dbReference type="CDD" id="cd02570">
    <property type="entry name" value="PseudoU_synth_EcTruA"/>
    <property type="match status" value="1"/>
</dbReference>
<dbReference type="InterPro" id="IPR020103">
    <property type="entry name" value="PsdUridine_synth_cat_dom_sf"/>
</dbReference>
<dbReference type="OrthoDB" id="9811823at2"/>
<feature type="domain" description="Pseudouridine synthase I TruA alpha/beta" evidence="8">
    <location>
        <begin position="143"/>
        <end position="249"/>
    </location>
</feature>
<evidence type="ECO:0000256" key="7">
    <source>
        <dbReference type="RuleBase" id="RU003792"/>
    </source>
</evidence>
<feature type="binding site" evidence="4 6">
    <location>
        <position position="110"/>
    </location>
    <ligand>
        <name>substrate</name>
    </ligand>
</feature>
<feature type="active site" description="Nucleophile" evidence="4 5">
    <location>
        <position position="52"/>
    </location>
</feature>
<dbReference type="Gene3D" id="3.30.70.580">
    <property type="entry name" value="Pseudouridine synthase I, catalytic domain, N-terminal subdomain"/>
    <property type="match status" value="1"/>
</dbReference>
<reference evidence="9 10" key="1">
    <citation type="submission" date="2016-04" db="EMBL/GenBank/DDBJ databases">
        <title>Chloroflexus islandicus sp. nov., a thermophilic filamentous anoxygenic phototrophic bacterium from geyser Strokkur (Iceland).</title>
        <authorList>
            <person name="Gaisin V.A."/>
            <person name="Kalashnikov A.M."/>
            <person name="Sukhacheva M.V."/>
            <person name="Grouzdev D.S."/>
            <person name="Ivanov T.M."/>
            <person name="Kuznetsov B."/>
            <person name="Gorlenko V.M."/>
        </authorList>
    </citation>
    <scope>NUCLEOTIDE SEQUENCE [LARGE SCALE GENOMIC DNA]</scope>
    <source>
        <strain evidence="10">isl-2</strain>
    </source>
</reference>
<dbReference type="GO" id="GO:0031119">
    <property type="term" value="P:tRNA pseudouridine synthesis"/>
    <property type="evidence" value="ECO:0007669"/>
    <property type="project" value="UniProtKB-UniRule"/>
</dbReference>
<evidence type="ECO:0000313" key="9">
    <source>
        <dbReference type="EMBL" id="OAN44388.1"/>
    </source>
</evidence>
<organism evidence="9 10">
    <name type="scientific">Chloroflexus islandicus</name>
    <dbReference type="NCBI Taxonomy" id="1707952"/>
    <lineage>
        <taxon>Bacteria</taxon>
        <taxon>Bacillati</taxon>
        <taxon>Chloroflexota</taxon>
        <taxon>Chloroflexia</taxon>
        <taxon>Chloroflexales</taxon>
        <taxon>Chloroflexineae</taxon>
        <taxon>Chloroflexaceae</taxon>
        <taxon>Chloroflexus</taxon>
    </lineage>
</organism>